<comment type="caution">
    <text evidence="2">The sequence shown here is derived from an EMBL/GenBank/DDBJ whole genome shotgun (WGS) entry which is preliminary data.</text>
</comment>
<sequence length="217" mass="23776">MKWLPSCLPALQSNITPGPGTPSCGAVHLMVDTFQGKIDKINKTTGPSGTNAGLILSPRCSSPPQKGVKCIHLASIKSFCLRQSEIKRQQADVQLRQLKGETFPSQTAGKFAAEEKKDDTEHNSEIQCIITRANQRSLQPLFFSFISDCVFHQLPLSHAGAGTKHISVIPVLISHRIKAGWEEEEEEEEESISRGTTRNNSQFALLLSPVQGQLTTD</sequence>
<reference evidence="2 3" key="1">
    <citation type="submission" date="2018-10" db="EMBL/GenBank/DDBJ databases">
        <title>Genome assembly for a Yunnan-Guizhou Plateau 3E fish, Anabarilius grahami (Regan), and its evolutionary and genetic applications.</title>
        <authorList>
            <person name="Jiang W."/>
        </authorList>
    </citation>
    <scope>NUCLEOTIDE SEQUENCE [LARGE SCALE GENOMIC DNA]</scope>
    <source>
        <strain evidence="2">AG-KIZ</strain>
        <tissue evidence="2">Muscle</tissue>
    </source>
</reference>
<evidence type="ECO:0000313" key="2">
    <source>
        <dbReference type="EMBL" id="ROL47111.1"/>
    </source>
</evidence>
<evidence type="ECO:0000313" key="3">
    <source>
        <dbReference type="Proteomes" id="UP000281406"/>
    </source>
</evidence>
<protein>
    <submittedName>
        <fullName evidence="2">Uncharacterized protein</fullName>
    </submittedName>
</protein>
<gene>
    <name evidence="2" type="ORF">DPX16_18909</name>
</gene>
<evidence type="ECO:0000256" key="1">
    <source>
        <dbReference type="SAM" id="MobiDB-lite"/>
    </source>
</evidence>
<dbReference type="Proteomes" id="UP000281406">
    <property type="component" value="Unassembled WGS sequence"/>
</dbReference>
<keyword evidence="3" id="KW-1185">Reference proteome</keyword>
<proteinExistence type="predicted"/>
<dbReference type="EMBL" id="RJVU01036043">
    <property type="protein sequence ID" value="ROL47111.1"/>
    <property type="molecule type" value="Genomic_DNA"/>
</dbReference>
<dbReference type="AlphaFoldDB" id="A0A3N0YMJ4"/>
<name>A0A3N0YMJ4_ANAGA</name>
<feature type="region of interest" description="Disordered" evidence="1">
    <location>
        <begin position="180"/>
        <end position="217"/>
    </location>
</feature>
<organism evidence="2 3">
    <name type="scientific">Anabarilius grahami</name>
    <name type="common">Kanglang fish</name>
    <name type="synonym">Barilius grahami</name>
    <dbReference type="NCBI Taxonomy" id="495550"/>
    <lineage>
        <taxon>Eukaryota</taxon>
        <taxon>Metazoa</taxon>
        <taxon>Chordata</taxon>
        <taxon>Craniata</taxon>
        <taxon>Vertebrata</taxon>
        <taxon>Euteleostomi</taxon>
        <taxon>Actinopterygii</taxon>
        <taxon>Neopterygii</taxon>
        <taxon>Teleostei</taxon>
        <taxon>Ostariophysi</taxon>
        <taxon>Cypriniformes</taxon>
        <taxon>Xenocyprididae</taxon>
        <taxon>Xenocypridinae</taxon>
        <taxon>Xenocypridinae incertae sedis</taxon>
        <taxon>Anabarilius</taxon>
    </lineage>
</organism>
<accession>A0A3N0YMJ4</accession>
<feature type="compositionally biased region" description="Polar residues" evidence="1">
    <location>
        <begin position="193"/>
        <end position="203"/>
    </location>
</feature>